<evidence type="ECO:0000256" key="12">
    <source>
        <dbReference type="ARBA" id="ARBA00046678"/>
    </source>
</evidence>
<dbReference type="GO" id="GO:0005829">
    <property type="term" value="C:cytosol"/>
    <property type="evidence" value="ECO:0007669"/>
    <property type="project" value="UniProtKB-SubCell"/>
</dbReference>
<comment type="function">
    <text evidence="10">Acts both as a chaperone in the cytosol and as a chromatin regulator in the nucleus. When cytosolic, acts as a molecular chaperone: component of the ribosome-associated complex (RAC), a complex involved in folding or maintaining nascent polypeptides in a folding-competent state. In the RAC complex, stimulates the ATPase activity of the ribosome-associated pool of Hsp70-type chaperones HSPA14 that bind to the nascent polypeptide chain. When nuclear, mediates the switching from polycomb-repressed genes to an active state: specifically recruited at histone H2A ubiquitinated at 'Lys-119' (H2AK119ub), and promotes the displacement of the polycomb PRC1 complex from chromatin, thereby facilitating transcription activation.</text>
</comment>
<dbReference type="InterPro" id="IPR017930">
    <property type="entry name" value="Myb_dom"/>
</dbReference>
<comment type="subunit">
    <text evidence="12">Component of ribosome-associated complex (RAC), a heterodimer composed of Hsp70/DnaK-type chaperone HSPA14 and Hsp40/DnaJ-type chaperone DNAJC2. Interacts (via ZRF1-UBD region) with ID1.</text>
</comment>
<dbReference type="PROSITE" id="PS51293">
    <property type="entry name" value="SANT"/>
    <property type="match status" value="1"/>
</dbReference>
<evidence type="ECO:0000256" key="7">
    <source>
        <dbReference type="ARBA" id="ARBA00022990"/>
    </source>
</evidence>
<dbReference type="FunFam" id="1.10.10.60:FF:000215">
    <property type="entry name" value="dnaJ homolog subfamily C member 2 isoform X1"/>
    <property type="match status" value="1"/>
</dbReference>
<dbReference type="PANTHER" id="PTHR43999">
    <property type="entry name" value="DNAJ HOMOLOG SUBFAMILY C MEMBER 2"/>
    <property type="match status" value="1"/>
</dbReference>
<dbReference type="GO" id="GO:0043022">
    <property type="term" value="F:ribosome binding"/>
    <property type="evidence" value="ECO:0007669"/>
    <property type="project" value="InterPro"/>
</dbReference>
<dbReference type="CDD" id="cd06257">
    <property type="entry name" value="DnaJ"/>
    <property type="match status" value="1"/>
</dbReference>
<evidence type="ECO:0000256" key="4">
    <source>
        <dbReference type="ARBA" id="ARBA00022553"/>
    </source>
</evidence>
<dbReference type="PROSITE" id="PS51294">
    <property type="entry name" value="HTH_MYB"/>
    <property type="match status" value="1"/>
</dbReference>
<dbReference type="Pfam" id="PF23082">
    <property type="entry name" value="Myb_DNA-binding_2"/>
    <property type="match status" value="2"/>
</dbReference>
<dbReference type="GO" id="GO:0006450">
    <property type="term" value="P:regulation of translational fidelity"/>
    <property type="evidence" value="ECO:0007669"/>
    <property type="project" value="InterPro"/>
</dbReference>
<dbReference type="Gene3D" id="1.10.287.110">
    <property type="entry name" value="DnaJ domain"/>
    <property type="match status" value="1"/>
</dbReference>
<dbReference type="PROSITE" id="PS50076">
    <property type="entry name" value="DNAJ_2"/>
    <property type="match status" value="1"/>
</dbReference>
<keyword evidence="4" id="KW-0597">Phosphoprotein</keyword>
<dbReference type="GO" id="GO:0030544">
    <property type="term" value="F:Hsp70 protein binding"/>
    <property type="evidence" value="ECO:0007669"/>
    <property type="project" value="InterPro"/>
</dbReference>
<dbReference type="GO" id="GO:0005634">
    <property type="term" value="C:nucleus"/>
    <property type="evidence" value="ECO:0007669"/>
    <property type="project" value="UniProtKB-SubCell"/>
</dbReference>
<dbReference type="InterPro" id="IPR001005">
    <property type="entry name" value="SANT/Myb"/>
</dbReference>
<dbReference type="SUPFAM" id="SSF46689">
    <property type="entry name" value="Homeodomain-like"/>
    <property type="match status" value="2"/>
</dbReference>
<dbReference type="Pfam" id="PF21884">
    <property type="entry name" value="ZUO1-like_ZHD"/>
    <property type="match status" value="1"/>
</dbReference>
<keyword evidence="5" id="KW-0677">Repeat</keyword>
<dbReference type="AlphaFoldDB" id="A0A8C7BT36"/>
<dbReference type="InterPro" id="IPR009057">
    <property type="entry name" value="Homeodomain-like_sf"/>
</dbReference>
<dbReference type="InterPro" id="IPR054076">
    <property type="entry name" value="ZUO1-like_ZHD"/>
</dbReference>
<dbReference type="Pfam" id="PF00226">
    <property type="entry name" value="DnaJ"/>
    <property type="match status" value="1"/>
</dbReference>
<evidence type="ECO:0000256" key="6">
    <source>
        <dbReference type="ARBA" id="ARBA00022853"/>
    </source>
</evidence>
<feature type="domain" description="Myb-like" evidence="15">
    <location>
        <begin position="500"/>
        <end position="547"/>
    </location>
</feature>
<evidence type="ECO:0000259" key="16">
    <source>
        <dbReference type="PROSITE" id="PS51293"/>
    </source>
</evidence>
<dbReference type="SMART" id="SM00271">
    <property type="entry name" value="DnaJ"/>
    <property type="match status" value="1"/>
</dbReference>
<dbReference type="FunFam" id="1.10.10.60:FF:000180">
    <property type="entry name" value="DnaJ (Hsp40) homolog, subfamily C, member 2"/>
    <property type="match status" value="1"/>
</dbReference>
<keyword evidence="9" id="KW-0539">Nucleus</keyword>
<evidence type="ECO:0000259" key="17">
    <source>
        <dbReference type="PROSITE" id="PS51294"/>
    </source>
</evidence>
<organism evidence="18 19">
    <name type="scientific">Neovison vison</name>
    <name type="common">American mink</name>
    <name type="synonym">Mustela vison</name>
    <dbReference type="NCBI Taxonomy" id="452646"/>
    <lineage>
        <taxon>Eukaryota</taxon>
        <taxon>Metazoa</taxon>
        <taxon>Chordata</taxon>
        <taxon>Craniata</taxon>
        <taxon>Vertebrata</taxon>
        <taxon>Euteleostomi</taxon>
        <taxon>Mammalia</taxon>
        <taxon>Eutheria</taxon>
        <taxon>Laurasiatheria</taxon>
        <taxon>Carnivora</taxon>
        <taxon>Caniformia</taxon>
        <taxon>Musteloidea</taxon>
        <taxon>Mustelidae</taxon>
        <taxon>Mustelinae</taxon>
        <taxon>Neogale</taxon>
    </lineage>
</organism>
<feature type="region of interest" description="Disordered" evidence="13">
    <location>
        <begin position="373"/>
        <end position="401"/>
    </location>
</feature>
<evidence type="ECO:0000256" key="11">
    <source>
        <dbReference type="ARBA" id="ARBA00033310"/>
    </source>
</evidence>
<evidence type="ECO:0000313" key="18">
    <source>
        <dbReference type="Ensembl" id="ENSNVIP00000029002.1"/>
    </source>
</evidence>
<reference evidence="18" key="1">
    <citation type="submission" date="2025-08" db="UniProtKB">
        <authorList>
            <consortium name="Ensembl"/>
        </authorList>
    </citation>
    <scope>IDENTIFICATION</scope>
</reference>
<dbReference type="PROSITE" id="PS50090">
    <property type="entry name" value="MYB_LIKE"/>
    <property type="match status" value="1"/>
</dbReference>
<keyword evidence="8" id="KW-0143">Chaperone</keyword>
<dbReference type="SMART" id="SM00717">
    <property type="entry name" value="SANT"/>
    <property type="match status" value="2"/>
</dbReference>
<evidence type="ECO:0000259" key="14">
    <source>
        <dbReference type="PROSITE" id="PS50076"/>
    </source>
</evidence>
<feature type="domain" description="HTH myb-type" evidence="17">
    <location>
        <begin position="500"/>
        <end position="551"/>
    </location>
</feature>
<sequence>MLLLPSAADGQGTAITHALTSASTLCQVEPVGRWFEAFVKRRNRNASASFQELEDKKELSEESEDEELQLEEFPMLKTLDPKDWKNQDHYAVLGLGHIRYKATQRQIKAAHKAMVLKHHPDKRKAAGEPIKEGDNDYFTCITKAYEMLSDPVKRRAFNSVDPTFDNSVPSKSEAKDNFFEVFSPVFERNSRWSNKKNVPKLGDMNSSFEDVDAFYSFWYNFDSWREFSYLDEEEKEKAECRDERRWIEKQNRATRAQRKKEEMNRIRTLVDNAYSCDPRIKKFKEEEKAKKEAEKKAKAEAKRKEQEAKEKQRQAELEAARLAKEKEEEEVRQQALLAKKEKDIQKKAIKKERQKLRNSCKIEEINEQIRKEKEEAEARMRQASKNAEKSTGGSGNGSKNWSEDDLQLLIKAVNLFPAGTNSRWEVIANYMNIHSSSGVKRTAKDVIGKAKSLQKLDPHQKDDINKKAFDKFKKEHGVVPQADNATPSERFEGPCTDFTPWTTEEQKLLEQALKTYPVNTPERWEKIAEAVPGRTKKDCMKRYKELVEMVKAKKAAQEQVLNASRAKK</sequence>
<dbReference type="FunFam" id="1.10.287.110:FF:000024">
    <property type="entry name" value="DnaJ (Hsp40) homolog, subfamily C, member 2"/>
    <property type="match status" value="1"/>
</dbReference>
<evidence type="ECO:0000256" key="1">
    <source>
        <dbReference type="ARBA" id="ARBA00004123"/>
    </source>
</evidence>
<feature type="domain" description="J" evidence="14">
    <location>
        <begin position="88"/>
        <end position="161"/>
    </location>
</feature>
<evidence type="ECO:0000259" key="15">
    <source>
        <dbReference type="PROSITE" id="PS50090"/>
    </source>
</evidence>
<dbReference type="InterPro" id="IPR001623">
    <property type="entry name" value="DnaJ_domain"/>
</dbReference>
<dbReference type="CDD" id="cd00167">
    <property type="entry name" value="SANT"/>
    <property type="match status" value="2"/>
</dbReference>
<evidence type="ECO:0000256" key="2">
    <source>
        <dbReference type="ARBA" id="ARBA00004514"/>
    </source>
</evidence>
<dbReference type="InterPro" id="IPR018253">
    <property type="entry name" value="DnaJ_domain_CS"/>
</dbReference>
<reference evidence="18" key="2">
    <citation type="submission" date="2025-09" db="UniProtKB">
        <authorList>
            <consortium name="Ensembl"/>
        </authorList>
    </citation>
    <scope>IDENTIFICATION</scope>
</reference>
<accession>A0A8C7BT36</accession>
<evidence type="ECO:0000313" key="19">
    <source>
        <dbReference type="Proteomes" id="UP000694425"/>
    </source>
</evidence>
<dbReference type="InterPro" id="IPR044634">
    <property type="entry name" value="Zuotin/DnaJC2"/>
</dbReference>
<keyword evidence="19" id="KW-1185">Reference proteome</keyword>
<dbReference type="SUPFAM" id="SSF46565">
    <property type="entry name" value="Chaperone J-domain"/>
    <property type="match status" value="1"/>
</dbReference>
<feature type="domain" description="SANT" evidence="16">
    <location>
        <begin position="496"/>
        <end position="551"/>
    </location>
</feature>
<dbReference type="InterPro" id="IPR017884">
    <property type="entry name" value="SANT_dom"/>
</dbReference>
<evidence type="ECO:0000256" key="8">
    <source>
        <dbReference type="ARBA" id="ARBA00023186"/>
    </source>
</evidence>
<dbReference type="GO" id="GO:0051083">
    <property type="term" value="P:'de novo' cotranslational protein folding"/>
    <property type="evidence" value="ECO:0007669"/>
    <property type="project" value="InterPro"/>
</dbReference>
<dbReference type="Proteomes" id="UP000694425">
    <property type="component" value="Unplaced"/>
</dbReference>
<dbReference type="GO" id="GO:0006325">
    <property type="term" value="P:chromatin organization"/>
    <property type="evidence" value="ECO:0007669"/>
    <property type="project" value="UniProtKB-KW"/>
</dbReference>
<feature type="region of interest" description="Disordered" evidence="13">
    <location>
        <begin position="294"/>
        <end position="315"/>
    </location>
</feature>
<dbReference type="InterPro" id="IPR036869">
    <property type="entry name" value="J_dom_sf"/>
</dbReference>
<dbReference type="Ensembl" id="ENSNVIT00000033596.1">
    <property type="protein sequence ID" value="ENSNVIP00000029002.1"/>
    <property type="gene ID" value="ENSNVIG00000022341.1"/>
</dbReference>
<protein>
    <recommendedName>
        <fullName evidence="3">DnaJ homolog subfamily C member 2</fullName>
    </recommendedName>
    <alternativeName>
        <fullName evidence="11">Zuotin-related factor 1</fullName>
    </alternativeName>
</protein>
<dbReference type="PROSITE" id="PS00636">
    <property type="entry name" value="DNAJ_1"/>
    <property type="match status" value="1"/>
</dbReference>
<evidence type="ECO:0000256" key="5">
    <source>
        <dbReference type="ARBA" id="ARBA00022737"/>
    </source>
</evidence>
<dbReference type="Gene3D" id="1.10.10.60">
    <property type="entry name" value="Homeodomain-like"/>
    <property type="match status" value="2"/>
</dbReference>
<evidence type="ECO:0000256" key="9">
    <source>
        <dbReference type="ARBA" id="ARBA00023242"/>
    </source>
</evidence>
<dbReference type="PANTHER" id="PTHR43999:SF1">
    <property type="entry name" value="DNAJ HOMOLOG SUBFAMILY C MEMBER 2"/>
    <property type="match status" value="1"/>
</dbReference>
<evidence type="ECO:0000256" key="10">
    <source>
        <dbReference type="ARBA" id="ARBA00024008"/>
    </source>
</evidence>
<dbReference type="GeneTree" id="ENSGT00940000155441"/>
<proteinExistence type="predicted"/>
<gene>
    <name evidence="18" type="primary">DNAJC2</name>
</gene>
<keyword evidence="6" id="KW-0156">Chromatin regulator</keyword>
<name>A0A8C7BT36_NEOVI</name>
<comment type="subcellular location">
    <subcellularLocation>
        <location evidence="2">Cytoplasm</location>
        <location evidence="2">Cytosol</location>
    </subcellularLocation>
    <subcellularLocation>
        <location evidence="1">Nucleus</location>
    </subcellularLocation>
</comment>
<keyword evidence="7" id="KW-0007">Acetylation</keyword>
<evidence type="ECO:0000256" key="13">
    <source>
        <dbReference type="SAM" id="MobiDB-lite"/>
    </source>
</evidence>
<evidence type="ECO:0000256" key="3">
    <source>
        <dbReference type="ARBA" id="ARBA00014469"/>
    </source>
</evidence>